<keyword evidence="3" id="KW-1133">Transmembrane helix</keyword>
<evidence type="ECO:0000256" key="3">
    <source>
        <dbReference type="SAM" id="Phobius"/>
    </source>
</evidence>
<protein>
    <submittedName>
        <fullName evidence="4">Sortase A</fullName>
    </submittedName>
</protein>
<name>A0A1M5YFM4_9CLOT</name>
<dbReference type="NCBIfam" id="TIGR01076">
    <property type="entry name" value="sortase_fam"/>
    <property type="match status" value="1"/>
</dbReference>
<dbReference type="RefSeq" id="WP_072832708.1">
    <property type="nucleotide sequence ID" value="NZ_FQXP01000014.1"/>
</dbReference>
<feature type="active site" description="Acyl-thioester intermediate" evidence="2">
    <location>
        <position position="175"/>
    </location>
</feature>
<dbReference type="STRING" id="1121306.SAMN02745196_02897"/>
<keyword evidence="1" id="KW-0378">Hydrolase</keyword>
<accession>A0A1M5YFM4</accession>
<dbReference type="EMBL" id="FQXP01000014">
    <property type="protein sequence ID" value="SHI10786.1"/>
    <property type="molecule type" value="Genomic_DNA"/>
</dbReference>
<sequence>MRKFLSYFLIVLGICIILYPTAVDKYHMHQQKKLLEQFESLDLEGSEKASGDSSQSLNDENATTVNYAIKIDKINLYQAIIEGTTKDNLNVSVTTMSPSVKPGEVGNYVLAGHRSFTYGRDFNRLNELEPGDEVKIISKGKEFKYVITDKFLVLPTQSEVAENNSDFAEITLITCDPMVEATHRLIVKGKLVED</sequence>
<evidence type="ECO:0000313" key="5">
    <source>
        <dbReference type="Proteomes" id="UP000184526"/>
    </source>
</evidence>
<keyword evidence="5" id="KW-1185">Reference proteome</keyword>
<dbReference type="GO" id="GO:0016787">
    <property type="term" value="F:hydrolase activity"/>
    <property type="evidence" value="ECO:0007669"/>
    <property type="project" value="UniProtKB-KW"/>
</dbReference>
<gene>
    <name evidence="4" type="ORF">SAMN02745196_02897</name>
</gene>
<feature type="transmembrane region" description="Helical" evidence="3">
    <location>
        <begin position="6"/>
        <end position="23"/>
    </location>
</feature>
<reference evidence="4 5" key="1">
    <citation type="submission" date="2016-11" db="EMBL/GenBank/DDBJ databases">
        <authorList>
            <person name="Jaros S."/>
            <person name="Januszkiewicz K."/>
            <person name="Wedrychowicz H."/>
        </authorList>
    </citation>
    <scope>NUCLEOTIDE SEQUENCE [LARGE SCALE GENOMIC DNA]</scope>
    <source>
        <strain evidence="4 5">DSM 3089</strain>
    </source>
</reference>
<feature type="active site" description="Proton donor/acceptor" evidence="2">
    <location>
        <position position="113"/>
    </location>
</feature>
<evidence type="ECO:0000313" key="4">
    <source>
        <dbReference type="EMBL" id="SHI10786.1"/>
    </source>
</evidence>
<organism evidence="4 5">
    <name type="scientific">Clostridium collagenovorans DSM 3089</name>
    <dbReference type="NCBI Taxonomy" id="1121306"/>
    <lineage>
        <taxon>Bacteria</taxon>
        <taxon>Bacillati</taxon>
        <taxon>Bacillota</taxon>
        <taxon>Clostridia</taxon>
        <taxon>Eubacteriales</taxon>
        <taxon>Clostridiaceae</taxon>
        <taxon>Clostridium</taxon>
    </lineage>
</organism>
<dbReference type="InterPro" id="IPR042000">
    <property type="entry name" value="Sortase_D_2"/>
</dbReference>
<dbReference type="InterPro" id="IPR023365">
    <property type="entry name" value="Sortase_dom-sf"/>
</dbReference>
<dbReference type="OrthoDB" id="154054at2"/>
<keyword evidence="3" id="KW-0812">Transmembrane</keyword>
<keyword evidence="3" id="KW-0472">Membrane</keyword>
<proteinExistence type="predicted"/>
<dbReference type="Gene3D" id="2.40.260.10">
    <property type="entry name" value="Sortase"/>
    <property type="match status" value="1"/>
</dbReference>
<dbReference type="Proteomes" id="UP000184526">
    <property type="component" value="Unassembled WGS sequence"/>
</dbReference>
<dbReference type="CDD" id="cd06166">
    <property type="entry name" value="Sortase_D_2"/>
    <property type="match status" value="1"/>
</dbReference>
<dbReference type="AlphaFoldDB" id="A0A1M5YFM4"/>
<dbReference type="SUPFAM" id="SSF63817">
    <property type="entry name" value="Sortase"/>
    <property type="match status" value="1"/>
</dbReference>
<dbReference type="Pfam" id="PF04203">
    <property type="entry name" value="Sortase"/>
    <property type="match status" value="1"/>
</dbReference>
<evidence type="ECO:0000256" key="2">
    <source>
        <dbReference type="PIRSR" id="PIRSR605754-1"/>
    </source>
</evidence>
<evidence type="ECO:0000256" key="1">
    <source>
        <dbReference type="ARBA" id="ARBA00022801"/>
    </source>
</evidence>
<dbReference type="InterPro" id="IPR005754">
    <property type="entry name" value="Sortase"/>
</dbReference>